<dbReference type="EMBL" id="JACHMY010000001">
    <property type="protein sequence ID" value="MBB5839467.1"/>
    <property type="molecule type" value="Genomic_DNA"/>
</dbReference>
<feature type="domain" description="ABC3 transporter permease C-terminal" evidence="8">
    <location>
        <begin position="286"/>
        <end position="402"/>
    </location>
</feature>
<gene>
    <name evidence="9" type="ORF">HDA39_006201</name>
</gene>
<dbReference type="GO" id="GO:0022857">
    <property type="term" value="F:transmembrane transporter activity"/>
    <property type="evidence" value="ECO:0007669"/>
    <property type="project" value="TreeGrafter"/>
</dbReference>
<evidence type="ECO:0000256" key="6">
    <source>
        <dbReference type="ARBA" id="ARBA00038076"/>
    </source>
</evidence>
<feature type="transmembrane region" description="Helical" evidence="7">
    <location>
        <begin position="846"/>
        <end position="864"/>
    </location>
</feature>
<keyword evidence="5 7" id="KW-0472">Membrane</keyword>
<dbReference type="RefSeq" id="WP_184801158.1">
    <property type="nucleotide sequence ID" value="NZ_JACHMY010000001.1"/>
</dbReference>
<keyword evidence="4 7" id="KW-1133">Transmembrane helix</keyword>
<keyword evidence="3 7" id="KW-0812">Transmembrane</keyword>
<evidence type="ECO:0000256" key="5">
    <source>
        <dbReference type="ARBA" id="ARBA00023136"/>
    </source>
</evidence>
<comment type="similarity">
    <text evidence="6">Belongs to the ABC-4 integral membrane protein family.</text>
</comment>
<name>A0A7W9JC61_9ACTN</name>
<evidence type="ECO:0000313" key="10">
    <source>
        <dbReference type="Proteomes" id="UP000549971"/>
    </source>
</evidence>
<feature type="domain" description="ABC3 transporter permease C-terminal" evidence="8">
    <location>
        <begin position="761"/>
        <end position="866"/>
    </location>
</feature>
<reference evidence="9 10" key="1">
    <citation type="submission" date="2020-08" db="EMBL/GenBank/DDBJ databases">
        <title>Sequencing the genomes of 1000 actinobacteria strains.</title>
        <authorList>
            <person name="Klenk H.-P."/>
        </authorList>
    </citation>
    <scope>NUCLEOTIDE SEQUENCE [LARGE SCALE GENOMIC DNA]</scope>
    <source>
        <strain evidence="9 10">DSM 28967</strain>
    </source>
</reference>
<proteinExistence type="inferred from homology"/>
<dbReference type="Proteomes" id="UP000549971">
    <property type="component" value="Unassembled WGS sequence"/>
</dbReference>
<feature type="transmembrane region" description="Helical" evidence="7">
    <location>
        <begin position="525"/>
        <end position="546"/>
    </location>
</feature>
<protein>
    <submittedName>
        <fullName evidence="9">Putative ABC transport system permease protein</fullName>
    </submittedName>
</protein>
<evidence type="ECO:0000256" key="7">
    <source>
        <dbReference type="SAM" id="Phobius"/>
    </source>
</evidence>
<evidence type="ECO:0000259" key="8">
    <source>
        <dbReference type="Pfam" id="PF02687"/>
    </source>
</evidence>
<feature type="transmembrane region" description="Helical" evidence="7">
    <location>
        <begin position="468"/>
        <end position="492"/>
    </location>
</feature>
<feature type="transmembrane region" description="Helical" evidence="7">
    <location>
        <begin position="426"/>
        <end position="448"/>
    </location>
</feature>
<sequence length="876" mass="90686">MGGWGPPLRIAVRTARRAKGRTLLVAALIGVPVLAASWIGLTNIAGSPTGETLAETTIGTSDAQLMVSPYAKYGPQEQEPQLNGGEPAPPPGVVASRDAAKVDPLAYLPPGSTAARSLYEMGSAELRGPETNTSVRLLTGDGQSKLLDGTFKLDGGRMPGKPNEVAVSPELAKFLALLDGKQLKPGAAIRTADDQELVVVGLARTLYDPDSRALFTTPDNRLVDADSDARYYYLVDLPATADPDAVSKALLGNGMYLVPRANIIDPPPSLYGGTGDAGAVAVMALVIGFGILEIVLLAGTAFAVGARRQTRELGLVTATGGRPRDVRRIVLLQGLFAGILGAGGGLVIALLLMVVGRPLWEKMLNAVIVGFQVPWTTLLVIALLGLLAGIAAAVVPAISAGRQMPMAALAGRFTVTAAVVRIRRPALAMVVAGVVLTVVGSGWMAGVLEAAKKMATEGSGRATVTPTGPIALVLLGITATIIGLVWMLPGLVAKTAGIARIFPLSGRLALRDAARHRHRTGPATAAIMMAVAATAAIAFAAANSIAADAVDYRPESLSGDGIVNFGDEVPYSASTVEKVAELIPAKATYELGAVALRGQQSNGGYTPGLMAMGPAGLQGMSGYPVLVVDPDYIARFPEYGPKAAAALREGKVVVPDRGALNGSMARLTPESDYEGKLAKTFPGAVVSSPPDVGRLRFASFVSPETASKLGTVQVFQAQYVLEREPTDDEFAAVARVLGHDDLLTIEKGYQSPARLWLLGLIGAATVVTLLGVAISVSLSAAEGRADLATLAAVGAPPRRRRNLAAAQAWVLGQLGCLLGVGVGALYGYTAHAAFGSPSFVIPWQEIGAIVIVVPLFAGSLAWLMTRSRLPMVRRVD</sequence>
<dbReference type="PANTHER" id="PTHR30572">
    <property type="entry name" value="MEMBRANE COMPONENT OF TRANSPORTER-RELATED"/>
    <property type="match status" value="1"/>
</dbReference>
<keyword evidence="2" id="KW-1003">Cell membrane</keyword>
<feature type="transmembrane region" description="Helical" evidence="7">
    <location>
        <begin position="755"/>
        <end position="781"/>
    </location>
</feature>
<dbReference type="InterPro" id="IPR050250">
    <property type="entry name" value="Macrolide_Exporter_MacB"/>
</dbReference>
<dbReference type="InterPro" id="IPR003838">
    <property type="entry name" value="ABC3_permease_C"/>
</dbReference>
<evidence type="ECO:0000256" key="3">
    <source>
        <dbReference type="ARBA" id="ARBA00022692"/>
    </source>
</evidence>
<comment type="caution">
    <text evidence="9">The sequence shown here is derived from an EMBL/GenBank/DDBJ whole genome shotgun (WGS) entry which is preliminary data.</text>
</comment>
<accession>A0A7W9JC61</accession>
<dbReference type="GO" id="GO:0005886">
    <property type="term" value="C:plasma membrane"/>
    <property type="evidence" value="ECO:0007669"/>
    <property type="project" value="UniProtKB-SubCell"/>
</dbReference>
<organism evidence="9 10">
    <name type="scientific">Kribbella italica</name>
    <dbReference type="NCBI Taxonomy" id="1540520"/>
    <lineage>
        <taxon>Bacteria</taxon>
        <taxon>Bacillati</taxon>
        <taxon>Actinomycetota</taxon>
        <taxon>Actinomycetes</taxon>
        <taxon>Propionibacteriales</taxon>
        <taxon>Kribbellaceae</taxon>
        <taxon>Kribbella</taxon>
    </lineage>
</organism>
<comment type="subcellular location">
    <subcellularLocation>
        <location evidence="1">Cell membrane</location>
        <topology evidence="1">Multi-pass membrane protein</topology>
    </subcellularLocation>
</comment>
<dbReference type="AlphaFoldDB" id="A0A7W9JC61"/>
<dbReference type="Pfam" id="PF02687">
    <property type="entry name" value="FtsX"/>
    <property type="match status" value="2"/>
</dbReference>
<feature type="transmembrane region" description="Helical" evidence="7">
    <location>
        <begin position="277"/>
        <end position="304"/>
    </location>
</feature>
<feature type="transmembrane region" description="Helical" evidence="7">
    <location>
        <begin position="329"/>
        <end position="355"/>
    </location>
</feature>
<feature type="transmembrane region" description="Helical" evidence="7">
    <location>
        <begin position="375"/>
        <end position="398"/>
    </location>
</feature>
<evidence type="ECO:0000256" key="1">
    <source>
        <dbReference type="ARBA" id="ARBA00004651"/>
    </source>
</evidence>
<evidence type="ECO:0000313" key="9">
    <source>
        <dbReference type="EMBL" id="MBB5839467.1"/>
    </source>
</evidence>
<evidence type="ECO:0000256" key="4">
    <source>
        <dbReference type="ARBA" id="ARBA00022989"/>
    </source>
</evidence>
<keyword evidence="10" id="KW-1185">Reference proteome</keyword>
<feature type="transmembrane region" description="Helical" evidence="7">
    <location>
        <begin position="21"/>
        <end position="41"/>
    </location>
</feature>
<evidence type="ECO:0000256" key="2">
    <source>
        <dbReference type="ARBA" id="ARBA00022475"/>
    </source>
</evidence>
<dbReference type="PANTHER" id="PTHR30572:SF4">
    <property type="entry name" value="ABC TRANSPORTER PERMEASE YTRF"/>
    <property type="match status" value="1"/>
</dbReference>
<feature type="transmembrane region" description="Helical" evidence="7">
    <location>
        <begin position="802"/>
        <end position="826"/>
    </location>
</feature>